<evidence type="ECO:0000313" key="2">
    <source>
        <dbReference type="EMBL" id="UVQ77148.1"/>
    </source>
</evidence>
<dbReference type="EMBL" id="CP103141">
    <property type="protein sequence ID" value="UVQ77148.1"/>
    <property type="molecule type" value="Genomic_DNA"/>
</dbReference>
<dbReference type="RefSeq" id="WP_258903088.1">
    <property type="nucleotide sequence ID" value="NZ_CP103141.1"/>
</dbReference>
<feature type="domain" description="Schlafen group 3-like DNA/RNA helicase" evidence="1">
    <location>
        <begin position="12"/>
        <end position="216"/>
    </location>
</feature>
<dbReference type="Proteomes" id="UP001060104">
    <property type="component" value="Chromosome"/>
</dbReference>
<keyword evidence="3" id="KW-1185">Reference proteome</keyword>
<evidence type="ECO:0000313" key="3">
    <source>
        <dbReference type="Proteomes" id="UP001060104"/>
    </source>
</evidence>
<name>A0ABY5TH07_9BACE</name>
<organism evidence="2 3">
    <name type="scientific">Bacteroides faecis</name>
    <dbReference type="NCBI Taxonomy" id="674529"/>
    <lineage>
        <taxon>Bacteria</taxon>
        <taxon>Pseudomonadati</taxon>
        <taxon>Bacteroidota</taxon>
        <taxon>Bacteroidia</taxon>
        <taxon>Bacteroidales</taxon>
        <taxon>Bacteroidaceae</taxon>
        <taxon>Bacteroides</taxon>
    </lineage>
</organism>
<dbReference type="Pfam" id="PF09848">
    <property type="entry name" value="SLFN-g3_helicase"/>
    <property type="match status" value="1"/>
</dbReference>
<dbReference type="InterPro" id="IPR018647">
    <property type="entry name" value="SLFN_3-like_DNA/RNA_helicase"/>
</dbReference>
<proteinExistence type="predicted"/>
<gene>
    <name evidence="2" type="ORF">NXY30_12605</name>
</gene>
<sequence>MEALRFFSLSQQEDTRNYKLTSQMRCKGGNDYIEYINNILECQQEEMLTFGSSYELLLFEDVEDMVSAIKEKNNKMGLCRNMAGYAWPWKTHKMKLSKIQKEGLYDIEIENKYEVNNAHKYIWNTTQRDWINSENSINEIGCIHTTQGYDLNYAGVIIGWEIDYDPINNIITVSKDMYQDAKGKEKVDEKILRNYIKNIYATLLERGMYGTYIYVCNESLRDYFKRFFTFVPHRTKG</sequence>
<evidence type="ECO:0000259" key="1">
    <source>
        <dbReference type="Pfam" id="PF09848"/>
    </source>
</evidence>
<reference evidence="2" key="1">
    <citation type="submission" date="2022-08" db="EMBL/GenBank/DDBJ databases">
        <title>Genome Sequencing of Bacteroides fragilis Group Isolates with Nanopore Technology.</title>
        <authorList>
            <person name="Tisza M.J."/>
            <person name="Smith D."/>
            <person name="Dekker J.P."/>
        </authorList>
    </citation>
    <scope>NUCLEOTIDE SEQUENCE</scope>
    <source>
        <strain evidence="2">BFG-527</strain>
    </source>
</reference>
<protein>
    <submittedName>
        <fullName evidence="2">DUF2075 domain-containing protein</fullName>
    </submittedName>
</protein>
<accession>A0ABY5TH07</accession>